<dbReference type="GO" id="GO:0005886">
    <property type="term" value="C:plasma membrane"/>
    <property type="evidence" value="ECO:0007669"/>
    <property type="project" value="TreeGrafter"/>
</dbReference>
<reference evidence="15" key="2">
    <citation type="submission" date="2025-08" db="UniProtKB">
        <authorList>
            <consortium name="Ensembl"/>
        </authorList>
    </citation>
    <scope>IDENTIFICATION</scope>
</reference>
<dbReference type="Gene3D" id="1.10.287.70">
    <property type="match status" value="1"/>
</dbReference>
<dbReference type="Gene3D" id="3.40.50.720">
    <property type="entry name" value="NAD(P)-binding Rossmann-like Domain"/>
    <property type="match status" value="2"/>
</dbReference>
<feature type="transmembrane region" description="Helical" evidence="13">
    <location>
        <begin position="215"/>
        <end position="234"/>
    </location>
</feature>
<dbReference type="Pfam" id="PF22614">
    <property type="entry name" value="Slo-like_RCK"/>
    <property type="match status" value="2"/>
</dbReference>
<evidence type="ECO:0000256" key="8">
    <source>
        <dbReference type="ARBA" id="ARBA00023065"/>
    </source>
</evidence>
<dbReference type="FunFam" id="1.10.287.70:FF:000168">
    <property type="entry name" value="Potassium sodium-activated channel subfamily T member 2"/>
    <property type="match status" value="1"/>
</dbReference>
<dbReference type="Proteomes" id="UP000694390">
    <property type="component" value="Chromosome 16"/>
</dbReference>
<dbReference type="GO" id="GO:0005228">
    <property type="term" value="F:intracellular sodium-activated potassium channel activity"/>
    <property type="evidence" value="ECO:0007669"/>
    <property type="project" value="TreeGrafter"/>
</dbReference>
<dbReference type="GeneTree" id="ENSGT00940000156880"/>
<dbReference type="InterPro" id="IPR003148">
    <property type="entry name" value="RCK_N"/>
</dbReference>
<dbReference type="InterPro" id="IPR003929">
    <property type="entry name" value="K_chnl_BK_asu"/>
</dbReference>
<dbReference type="OrthoDB" id="257992at2759"/>
<keyword evidence="9 13" id="KW-0472">Membrane</keyword>
<keyword evidence="2" id="KW-0813">Transport</keyword>
<comment type="catalytic activity">
    <reaction evidence="11">
        <text>K(+)(in) = K(+)(out)</text>
        <dbReference type="Rhea" id="RHEA:29463"/>
        <dbReference type="ChEBI" id="CHEBI:29103"/>
    </reaction>
</comment>
<dbReference type="FunFam" id="3.40.50.720:FF:000034">
    <property type="entry name" value="Potassium channel subfamily T member 1"/>
    <property type="match status" value="1"/>
</dbReference>
<feature type="transmembrane region" description="Helical" evidence="13">
    <location>
        <begin position="124"/>
        <end position="145"/>
    </location>
</feature>
<keyword evidence="3" id="KW-0633">Potassium transport</keyword>
<reference evidence="15" key="3">
    <citation type="submission" date="2025-09" db="UniProtKB">
        <authorList>
            <consortium name="Ensembl"/>
        </authorList>
    </citation>
    <scope>IDENTIFICATION</scope>
</reference>
<feature type="domain" description="RCK N-terminal" evidence="14">
    <location>
        <begin position="711"/>
        <end position="851"/>
    </location>
</feature>
<evidence type="ECO:0000256" key="10">
    <source>
        <dbReference type="ARBA" id="ARBA00023303"/>
    </source>
</evidence>
<sequence length="1156" mass="132580">MNELESEVLPLPPRYRFRDLLLGDQAFQNDDRPHAEDFSMDSSLSQVQVEFYVNENTFKERLKLFFIKNQRSSLRIRLFNFSLKLLTCLLYIVRVLLDNPVDFICLSNPSSVCLMFRGNIWEQIFRISFILEMINTVPFIITIFWSPLRNLFIPVFLNCWLAKYALENMINDLHRAIQRTQSAMFNQVLILICTLLCLVFTGTCGIQHLERAGDNLSLFKSFYFCIVTFSTVGYGDVTPKIWPSQLLVVIMICVALVVLPLQFEELVYLWMERQKSGGNYSRHRAQTEKHVVLCVSSLKIDLLMDFLNEFYAHPRLQDYYVVILCPTEMDIQVRRVLQIPLWSQRVIYLQGSALKDQDLMRAKMDNGEACFILSSRNEADRTAADHQTILRAWAVKDFAPNCPLYVQILKPENKFHVKFADHVVCEEECKYAMLALNCVCPATSTLITLLVHTSRGQEGQESPEQWQRMYGRCSGNEVYHIRMGDSKFFMEYEGKSFTYAAFHAHKKYGVCLIGIRREENKSILLNPGPRHIMTASDTCFYINITKEENSAFIFKQEEKQKKKGFAGRGIYDGPSRLPVHSIIASMGTVAMDLQNTECRPVNSSKLTLPSENGSGSRRPSIAPVLELADSSSLLPCDLLSDQSEDEMTQSDDEGLTVVEYVKGYPPNSPYIGSSPTLCHLLPIKAPFCCLRLDKGCKHNSYEDAKAYGFKNKLIIVSAETAGNGLYNFIVPLRAYYRSRKELNPIVLLLDNKPENHFLEAICCFPMVYYMEGTIDNLDSLLQCGIIYADNLVVVDKESTMSAEEDYMADAKTIVNVQTMFRLFPSLSIITELTHPSNMRFMQFRAKDSYSLALSKLEKKERENGSNLAFMFRLPFAAGRVFSISMLDTLLYQSFVKDYMITITRLLLGLDTTPGSGYLCAMKITEDDLWIRTYGRLFQKLCSSSAEIPIGIYRTESHMFSTSEVRNSQISINVEDCEDTKDVKEHWNIKTSHHRNSCSSDQSEHPLLRRKSMQWARRLSRKGNKHTSKTAEWISQQRLSLYRRSERQELSELVKNRMKHLGLPTTGYEDVANLTASDVMNRVNLGYLQDEMNDHQNTLSYVLINPPPDTRLELNDIVYLIRSDPLAHVSNDSHSRKSSCSKKLDPCNPETRDETQL</sequence>
<dbReference type="Pfam" id="PF03493">
    <property type="entry name" value="BK_channel_a"/>
    <property type="match status" value="1"/>
</dbReference>
<evidence type="ECO:0000256" key="11">
    <source>
        <dbReference type="ARBA" id="ARBA00034430"/>
    </source>
</evidence>
<evidence type="ECO:0000256" key="6">
    <source>
        <dbReference type="ARBA" id="ARBA00022958"/>
    </source>
</evidence>
<proteinExistence type="predicted"/>
<dbReference type="PANTHER" id="PTHR10027:SF14">
    <property type="entry name" value="POTASSIUM CHANNEL SUBFAMILY T MEMBER 1"/>
    <property type="match status" value="1"/>
</dbReference>
<feature type="compositionally biased region" description="Basic and acidic residues" evidence="12">
    <location>
        <begin position="1141"/>
        <end position="1156"/>
    </location>
</feature>
<evidence type="ECO:0000313" key="15">
    <source>
        <dbReference type="Ensembl" id="ENSGEVP00005023007.1"/>
    </source>
</evidence>
<evidence type="ECO:0000256" key="13">
    <source>
        <dbReference type="SAM" id="Phobius"/>
    </source>
</evidence>
<feature type="transmembrane region" description="Helical" evidence="13">
    <location>
        <begin position="78"/>
        <end position="97"/>
    </location>
</feature>
<dbReference type="PROSITE" id="PS51201">
    <property type="entry name" value="RCK_N"/>
    <property type="match status" value="2"/>
</dbReference>
<comment type="subcellular location">
    <subcellularLocation>
        <location evidence="1">Membrane</location>
        <topology evidence="1">Multi-pass membrane protein</topology>
    </subcellularLocation>
</comment>
<dbReference type="Ensembl" id="ENSGEVT00005024194.1">
    <property type="protein sequence ID" value="ENSGEVP00005023007.1"/>
    <property type="gene ID" value="ENSGEVG00005015192.1"/>
</dbReference>
<evidence type="ECO:0000256" key="4">
    <source>
        <dbReference type="ARBA" id="ARBA00022692"/>
    </source>
</evidence>
<dbReference type="FunFam" id="3.40.50.720:FF:000011">
    <property type="entry name" value="Potassium channel subfamily T member 1"/>
    <property type="match status" value="1"/>
</dbReference>
<dbReference type="Pfam" id="PF07885">
    <property type="entry name" value="Ion_trans_2"/>
    <property type="match status" value="1"/>
</dbReference>
<keyword evidence="16" id="KW-1185">Reference proteome</keyword>
<keyword evidence="10" id="KW-0407">Ion channel</keyword>
<dbReference type="PANTHER" id="PTHR10027">
    <property type="entry name" value="CALCIUM-ACTIVATED POTASSIUM CHANNEL ALPHA CHAIN"/>
    <property type="match status" value="1"/>
</dbReference>
<gene>
    <name evidence="15" type="primary">KCNT1</name>
</gene>
<keyword evidence="5" id="KW-0631">Potassium channel</keyword>
<evidence type="ECO:0000259" key="14">
    <source>
        <dbReference type="PROSITE" id="PS51201"/>
    </source>
</evidence>
<dbReference type="SUPFAM" id="SSF81324">
    <property type="entry name" value="Voltage-gated potassium channels"/>
    <property type="match status" value="1"/>
</dbReference>
<feature type="region of interest" description="Disordered" evidence="12">
    <location>
        <begin position="1127"/>
        <end position="1156"/>
    </location>
</feature>
<feature type="transmembrane region" description="Helical" evidence="13">
    <location>
        <begin position="246"/>
        <end position="271"/>
    </location>
</feature>
<evidence type="ECO:0000256" key="3">
    <source>
        <dbReference type="ARBA" id="ARBA00022538"/>
    </source>
</evidence>
<dbReference type="AlphaFoldDB" id="A0A8C4YBV2"/>
<protein>
    <submittedName>
        <fullName evidence="15">Potassium sodium-activated channel subfamily T member 1</fullName>
    </submittedName>
</protein>
<feature type="transmembrane region" description="Helical" evidence="13">
    <location>
        <begin position="188"/>
        <end position="209"/>
    </location>
</feature>
<evidence type="ECO:0000256" key="1">
    <source>
        <dbReference type="ARBA" id="ARBA00004141"/>
    </source>
</evidence>
<evidence type="ECO:0000256" key="2">
    <source>
        <dbReference type="ARBA" id="ARBA00022448"/>
    </source>
</evidence>
<accession>A0A8C4YBV2</accession>
<evidence type="ECO:0000256" key="9">
    <source>
        <dbReference type="ARBA" id="ARBA00023136"/>
    </source>
</evidence>
<dbReference type="GO" id="GO:0015271">
    <property type="term" value="F:outward rectifier potassium channel activity"/>
    <property type="evidence" value="ECO:0007669"/>
    <property type="project" value="TreeGrafter"/>
</dbReference>
<organism evidence="15 16">
    <name type="scientific">Gopherus evgoodei</name>
    <name type="common">Goodes thornscrub tortoise</name>
    <dbReference type="NCBI Taxonomy" id="1825980"/>
    <lineage>
        <taxon>Eukaryota</taxon>
        <taxon>Metazoa</taxon>
        <taxon>Chordata</taxon>
        <taxon>Craniata</taxon>
        <taxon>Vertebrata</taxon>
        <taxon>Euteleostomi</taxon>
        <taxon>Archelosauria</taxon>
        <taxon>Testudinata</taxon>
        <taxon>Testudines</taxon>
        <taxon>Cryptodira</taxon>
        <taxon>Durocryptodira</taxon>
        <taxon>Testudinoidea</taxon>
        <taxon>Testudinidae</taxon>
        <taxon>Gopherus</taxon>
    </lineage>
</organism>
<reference evidence="15" key="1">
    <citation type="submission" date="2019-06" db="EMBL/GenBank/DDBJ databases">
        <title>G10K-VGP Goodes thornscrub tortoise genome, primary haplotype.</title>
        <authorList>
            <person name="Murphy B."/>
            <person name="Edwards T."/>
            <person name="Rhie A."/>
            <person name="Koren S."/>
            <person name="Phillippy A."/>
            <person name="Fedrigo O."/>
            <person name="Haase B."/>
            <person name="Mountcastle J."/>
            <person name="Lewin H."/>
            <person name="Damas J."/>
            <person name="Howe K."/>
            <person name="Formenti G."/>
            <person name="Myers G."/>
            <person name="Durbin R."/>
            <person name="Jarvis E.D."/>
        </authorList>
    </citation>
    <scope>NUCLEOTIDE SEQUENCE [LARGE SCALE GENOMIC DNA]</scope>
</reference>
<keyword evidence="8" id="KW-0406">Ion transport</keyword>
<evidence type="ECO:0000313" key="16">
    <source>
        <dbReference type="Proteomes" id="UP000694390"/>
    </source>
</evidence>
<evidence type="ECO:0000256" key="7">
    <source>
        <dbReference type="ARBA" id="ARBA00022989"/>
    </source>
</evidence>
<dbReference type="InterPro" id="IPR047871">
    <property type="entry name" value="K_chnl_Slo-like"/>
</dbReference>
<name>A0A8C4YBV2_9SAUR</name>
<feature type="domain" description="RCK N-terminal" evidence="14">
    <location>
        <begin position="288"/>
        <end position="424"/>
    </location>
</feature>
<evidence type="ECO:0000256" key="5">
    <source>
        <dbReference type="ARBA" id="ARBA00022826"/>
    </source>
</evidence>
<evidence type="ECO:0000256" key="12">
    <source>
        <dbReference type="SAM" id="MobiDB-lite"/>
    </source>
</evidence>
<keyword evidence="6" id="KW-0630">Potassium</keyword>
<dbReference type="InterPro" id="IPR013099">
    <property type="entry name" value="K_chnl_dom"/>
</dbReference>
<keyword evidence="4 13" id="KW-0812">Transmembrane</keyword>
<keyword evidence="7 13" id="KW-1133">Transmembrane helix</keyword>